<dbReference type="SUPFAM" id="SSF51069">
    <property type="entry name" value="Carbonic anhydrase"/>
    <property type="match status" value="1"/>
</dbReference>
<evidence type="ECO:0000256" key="7">
    <source>
        <dbReference type="ARBA" id="ARBA00022833"/>
    </source>
</evidence>
<comment type="caution">
    <text evidence="12">The sequence shown here is derived from an EMBL/GenBank/DDBJ whole genome shotgun (WGS) entry which is preliminary data.</text>
</comment>
<dbReference type="PANTHER" id="PTHR18952:SF265">
    <property type="entry name" value="CARBONIC ANHYDRASE"/>
    <property type="match status" value="1"/>
</dbReference>
<dbReference type="RefSeq" id="WP_264137942.1">
    <property type="nucleotide sequence ID" value="NZ_JAOYOD010000001.1"/>
</dbReference>
<dbReference type="SMART" id="SM01057">
    <property type="entry name" value="Carb_anhydrase"/>
    <property type="match status" value="1"/>
</dbReference>
<proteinExistence type="inferred from homology"/>
<evidence type="ECO:0000256" key="4">
    <source>
        <dbReference type="ARBA" id="ARBA00012925"/>
    </source>
</evidence>
<keyword evidence="8 10" id="KW-0456">Lyase</keyword>
<dbReference type="InterPro" id="IPR036398">
    <property type="entry name" value="CA_dom_sf"/>
</dbReference>
<dbReference type="InterPro" id="IPR023561">
    <property type="entry name" value="Carbonic_anhydrase_a-class"/>
</dbReference>
<evidence type="ECO:0000256" key="8">
    <source>
        <dbReference type="ARBA" id="ARBA00023239"/>
    </source>
</evidence>
<dbReference type="Proteomes" id="UP001300692">
    <property type="component" value="Unassembled WGS sequence"/>
</dbReference>
<evidence type="ECO:0000256" key="2">
    <source>
        <dbReference type="ARBA" id="ARBA00002904"/>
    </source>
</evidence>
<dbReference type="EC" id="4.2.1.1" evidence="4 10"/>
<dbReference type="InterPro" id="IPR041891">
    <property type="entry name" value="Alpha_CA_prokaryot-like"/>
</dbReference>
<dbReference type="InterPro" id="IPR001148">
    <property type="entry name" value="CA_dom"/>
</dbReference>
<keyword evidence="13" id="KW-1185">Reference proteome</keyword>
<gene>
    <name evidence="12" type="ORF">N7U62_10605</name>
</gene>
<dbReference type="EMBL" id="JAOYOD010000001">
    <property type="protein sequence ID" value="MCV9387115.1"/>
    <property type="molecule type" value="Genomic_DNA"/>
</dbReference>
<reference evidence="12 13" key="1">
    <citation type="submission" date="2022-10" db="EMBL/GenBank/DDBJ databases">
        <title>Comparative genomics and taxonomic characterization of three novel marine species of genus Reichenbachiella exhibiting antioxidant and polysaccharide degradation activities.</title>
        <authorList>
            <person name="Muhammad N."/>
            <person name="Lee Y.-J."/>
            <person name="Ko J."/>
            <person name="Kim S.-G."/>
        </authorList>
    </citation>
    <scope>NUCLEOTIDE SEQUENCE [LARGE SCALE GENOMIC DNA]</scope>
    <source>
        <strain evidence="12 13">ABR2-5</strain>
    </source>
</reference>
<protein>
    <recommendedName>
        <fullName evidence="5 10">Carbonic anhydrase</fullName>
        <ecNumber evidence="4 10">4.2.1.1</ecNumber>
    </recommendedName>
</protein>
<evidence type="ECO:0000313" key="13">
    <source>
        <dbReference type="Proteomes" id="UP001300692"/>
    </source>
</evidence>
<evidence type="ECO:0000256" key="10">
    <source>
        <dbReference type="RuleBase" id="RU367011"/>
    </source>
</evidence>
<dbReference type="PROSITE" id="PS00162">
    <property type="entry name" value="ALPHA_CA_1"/>
    <property type="match status" value="1"/>
</dbReference>
<evidence type="ECO:0000256" key="1">
    <source>
        <dbReference type="ARBA" id="ARBA00001947"/>
    </source>
</evidence>
<evidence type="ECO:0000313" key="12">
    <source>
        <dbReference type="EMBL" id="MCV9387115.1"/>
    </source>
</evidence>
<comment type="catalytic activity">
    <reaction evidence="9 10">
        <text>hydrogencarbonate + H(+) = CO2 + H2O</text>
        <dbReference type="Rhea" id="RHEA:10748"/>
        <dbReference type="ChEBI" id="CHEBI:15377"/>
        <dbReference type="ChEBI" id="CHEBI:15378"/>
        <dbReference type="ChEBI" id="CHEBI:16526"/>
        <dbReference type="ChEBI" id="CHEBI:17544"/>
        <dbReference type="EC" id="4.2.1.1"/>
    </reaction>
</comment>
<evidence type="ECO:0000259" key="11">
    <source>
        <dbReference type="PROSITE" id="PS51144"/>
    </source>
</evidence>
<dbReference type="CDD" id="cd03124">
    <property type="entry name" value="alpha_CA_prokaryotic_like"/>
    <property type="match status" value="1"/>
</dbReference>
<organism evidence="12 13">
    <name type="scientific">Reichenbachiella ulvae</name>
    <dbReference type="NCBI Taxonomy" id="2980104"/>
    <lineage>
        <taxon>Bacteria</taxon>
        <taxon>Pseudomonadati</taxon>
        <taxon>Bacteroidota</taxon>
        <taxon>Cytophagia</taxon>
        <taxon>Cytophagales</taxon>
        <taxon>Reichenbachiellaceae</taxon>
        <taxon>Reichenbachiella</taxon>
    </lineage>
</organism>
<evidence type="ECO:0000256" key="5">
    <source>
        <dbReference type="ARBA" id="ARBA00014628"/>
    </source>
</evidence>
<dbReference type="Gene3D" id="3.10.200.10">
    <property type="entry name" value="Alpha carbonic anhydrase"/>
    <property type="match status" value="1"/>
</dbReference>
<dbReference type="PROSITE" id="PS51144">
    <property type="entry name" value="ALPHA_CA_2"/>
    <property type="match status" value="1"/>
</dbReference>
<accession>A0ABT3CTT3</accession>
<dbReference type="Pfam" id="PF00194">
    <property type="entry name" value="Carb_anhydrase"/>
    <property type="match status" value="1"/>
</dbReference>
<dbReference type="PANTHER" id="PTHR18952">
    <property type="entry name" value="CARBONIC ANHYDRASE"/>
    <property type="match status" value="1"/>
</dbReference>
<evidence type="ECO:0000256" key="6">
    <source>
        <dbReference type="ARBA" id="ARBA00022723"/>
    </source>
</evidence>
<evidence type="ECO:0000256" key="9">
    <source>
        <dbReference type="ARBA" id="ARBA00048348"/>
    </source>
</evidence>
<dbReference type="InterPro" id="IPR018338">
    <property type="entry name" value="Carbonic_anhydrase_a-class_CS"/>
</dbReference>
<evidence type="ECO:0000256" key="3">
    <source>
        <dbReference type="ARBA" id="ARBA00010718"/>
    </source>
</evidence>
<comment type="similarity">
    <text evidence="3 10">Belongs to the alpha-carbonic anhydrase family.</text>
</comment>
<feature type="domain" description="Alpha-carbonic anhydrase" evidence="11">
    <location>
        <begin position="33"/>
        <end position="257"/>
    </location>
</feature>
<name>A0ABT3CTT3_9BACT</name>
<comment type="cofactor">
    <cofactor evidence="1 10">
        <name>Zn(2+)</name>
        <dbReference type="ChEBI" id="CHEBI:29105"/>
    </cofactor>
</comment>
<keyword evidence="6 10" id="KW-0479">Metal-binding</keyword>
<keyword evidence="7 10" id="KW-0862">Zinc</keyword>
<comment type="function">
    <text evidence="2 10">Reversible hydration of carbon dioxide.</text>
</comment>
<sequence length="258" mass="29942">MKYFVILILIAKTVTHLSAQSDQSLFNNHSGHHDWAYSGQYGPDHWAELDPEYRDCNGDLQSPIDLVHAVCQAKKVDIQFHYHPFFVDLINNGHTLIEKVVEPKALELDGETYTLLQFHFHTPSEHHVDHKKYPMEIHFVHQNQAGDYAVIAVLVEYGIRANPFLAHFMKSLPTHVHEERRSHEKADPMEALPRNNHKFFYYKGSLTTPPCSQNVSWVVMEKPVQATEIQIAQIHNILYDDNRPIQDSHNRVVYLADY</sequence>